<feature type="domain" description="AMP-binding enzyme C-terminal" evidence="3">
    <location>
        <begin position="46"/>
        <end position="92"/>
    </location>
</feature>
<dbReference type="PANTHER" id="PTHR43201:SF5">
    <property type="entry name" value="MEDIUM-CHAIN ACYL-COA LIGASE ACSF2, MITOCHONDRIAL"/>
    <property type="match status" value="1"/>
</dbReference>
<dbReference type="PANTHER" id="PTHR43201">
    <property type="entry name" value="ACYL-COA SYNTHETASE"/>
    <property type="match status" value="1"/>
</dbReference>
<dbReference type="InterPro" id="IPR025110">
    <property type="entry name" value="AMP-bd_C"/>
</dbReference>
<sequence>MEYKHAIGDQHRRIRKMYEDTIIYFPGRKKDIILTITGGEKVYPLEIEHIIAELDEVSEAAVVGIQDEKWGEMVTAFIALKGQTYLSEENMTDTCK</sequence>
<organism evidence="4 5">
    <name type="scientific">Halalkalibacter alkalisediminis</name>
    <dbReference type="NCBI Taxonomy" id="935616"/>
    <lineage>
        <taxon>Bacteria</taxon>
        <taxon>Bacillati</taxon>
        <taxon>Bacillota</taxon>
        <taxon>Bacilli</taxon>
        <taxon>Bacillales</taxon>
        <taxon>Bacillaceae</taxon>
        <taxon>Halalkalibacter</taxon>
    </lineage>
</organism>
<proteinExistence type="inferred from homology"/>
<gene>
    <name evidence="4" type="ORF">ACFFH4_15320</name>
</gene>
<comment type="similarity">
    <text evidence="1">Belongs to the ATP-dependent AMP-binding enzyme family.</text>
</comment>
<dbReference type="SUPFAM" id="SSF56801">
    <property type="entry name" value="Acetyl-CoA synthetase-like"/>
    <property type="match status" value="1"/>
</dbReference>
<evidence type="ECO:0000313" key="4">
    <source>
        <dbReference type="EMBL" id="MFC0560376.1"/>
    </source>
</evidence>
<reference evidence="4 5" key="1">
    <citation type="submission" date="2024-09" db="EMBL/GenBank/DDBJ databases">
        <authorList>
            <person name="Sun Q."/>
            <person name="Mori K."/>
        </authorList>
    </citation>
    <scope>NUCLEOTIDE SEQUENCE [LARGE SCALE GENOMIC DNA]</scope>
    <source>
        <strain evidence="4 5">NCAIM B.02301</strain>
    </source>
</reference>
<evidence type="ECO:0000256" key="2">
    <source>
        <dbReference type="ARBA" id="ARBA00022598"/>
    </source>
</evidence>
<dbReference type="RefSeq" id="WP_273847803.1">
    <property type="nucleotide sequence ID" value="NZ_JAQQWT010000035.1"/>
</dbReference>
<dbReference type="Gene3D" id="3.30.300.30">
    <property type="match status" value="1"/>
</dbReference>
<evidence type="ECO:0000256" key="1">
    <source>
        <dbReference type="ARBA" id="ARBA00006432"/>
    </source>
</evidence>
<evidence type="ECO:0000313" key="5">
    <source>
        <dbReference type="Proteomes" id="UP001589833"/>
    </source>
</evidence>
<dbReference type="Pfam" id="PF13193">
    <property type="entry name" value="AMP-binding_C"/>
    <property type="match status" value="1"/>
</dbReference>
<dbReference type="Proteomes" id="UP001589833">
    <property type="component" value="Unassembled WGS sequence"/>
</dbReference>
<accession>A0ABV6NI82</accession>
<evidence type="ECO:0000259" key="3">
    <source>
        <dbReference type="Pfam" id="PF13193"/>
    </source>
</evidence>
<comment type="caution">
    <text evidence="4">The sequence shown here is derived from an EMBL/GenBank/DDBJ whole genome shotgun (WGS) entry which is preliminary data.</text>
</comment>
<name>A0ABV6NI82_9BACI</name>
<dbReference type="EMBL" id="JBHLTR010000023">
    <property type="protein sequence ID" value="MFC0560376.1"/>
    <property type="molecule type" value="Genomic_DNA"/>
</dbReference>
<dbReference type="InterPro" id="IPR045851">
    <property type="entry name" value="AMP-bd_C_sf"/>
</dbReference>
<keyword evidence="2" id="KW-0436">Ligase</keyword>
<protein>
    <recommendedName>
        <fullName evidence="3">AMP-binding enzyme C-terminal domain-containing protein</fullName>
    </recommendedName>
</protein>
<keyword evidence="5" id="KW-1185">Reference proteome</keyword>